<comment type="caution">
    <text evidence="1">The sequence shown here is derived from an EMBL/GenBank/DDBJ whole genome shotgun (WGS) entry which is preliminary data.</text>
</comment>
<dbReference type="InterPro" id="IPR027056">
    <property type="entry name" value="Gluconate_2DH_su3"/>
</dbReference>
<organism evidence="1 2">
    <name type="scientific">OM182 bacterium MED-G28</name>
    <dbReference type="NCBI Taxonomy" id="1986256"/>
    <lineage>
        <taxon>Bacteria</taxon>
        <taxon>Pseudomonadati</taxon>
        <taxon>Pseudomonadota</taxon>
        <taxon>Gammaproteobacteria</taxon>
        <taxon>OMG group</taxon>
        <taxon>OM182 clade</taxon>
    </lineage>
</organism>
<accession>A0A2A5WF95</accession>
<protein>
    <submittedName>
        <fullName evidence="1">Tat pathway signal protein</fullName>
    </submittedName>
</protein>
<gene>
    <name evidence="1" type="ORF">CNF02_02610</name>
</gene>
<evidence type="ECO:0000313" key="1">
    <source>
        <dbReference type="EMBL" id="PDH34934.1"/>
    </source>
</evidence>
<dbReference type="Proteomes" id="UP000219329">
    <property type="component" value="Unassembled WGS sequence"/>
</dbReference>
<dbReference type="Pfam" id="PF13618">
    <property type="entry name" value="Gluconate_2-dh3"/>
    <property type="match status" value="1"/>
</dbReference>
<reference evidence="1 2" key="1">
    <citation type="submission" date="2017-08" db="EMBL/GenBank/DDBJ databases">
        <title>Fine stratification of microbial communities through a metagenomic profile of the photic zone.</title>
        <authorList>
            <person name="Haro-Moreno J.M."/>
            <person name="Lopez-Perez M."/>
            <person name="De La Torre J."/>
            <person name="Picazo A."/>
            <person name="Camacho A."/>
            <person name="Rodriguez-Valera F."/>
        </authorList>
    </citation>
    <scope>NUCLEOTIDE SEQUENCE [LARGE SCALE GENOMIC DNA]</scope>
    <source>
        <strain evidence="1">MED-G28</strain>
    </source>
</reference>
<dbReference type="EMBL" id="NTJZ01000002">
    <property type="protein sequence ID" value="PDH34934.1"/>
    <property type="molecule type" value="Genomic_DNA"/>
</dbReference>
<proteinExistence type="predicted"/>
<sequence>MDRRETLKSLFLAPLAGSVITSTACSSISGNTQPLISWTPLPTNYSYGRTEIERLSDQKLFAETYFREHELVTIAVLCDIILPNENPNGGALDAGLPDFVEFMVKDRTQYKLPVRGGIAWLDNYAIENHGADFINISEKQRLSVCDDIAYADNSNPDLQTGIRFFSLMRDLTLTGYYTTERGLKELGYIGNSPNVWDGVPDEVLKRHGKSYEPEWLAKCVDQTKRDEVAEWDEDMNLLG</sequence>
<name>A0A2A5WF95_9GAMM</name>
<dbReference type="AlphaFoldDB" id="A0A2A5WF95"/>
<dbReference type="PROSITE" id="PS51257">
    <property type="entry name" value="PROKAR_LIPOPROTEIN"/>
    <property type="match status" value="1"/>
</dbReference>
<evidence type="ECO:0000313" key="2">
    <source>
        <dbReference type="Proteomes" id="UP000219329"/>
    </source>
</evidence>